<keyword evidence="3" id="KW-1185">Reference proteome</keyword>
<evidence type="ECO:0000313" key="2">
    <source>
        <dbReference type="EMBL" id="WZV98402.1"/>
    </source>
</evidence>
<reference evidence="2 3" key="1">
    <citation type="submission" date="2024-04" db="EMBL/GenBank/DDBJ databases">
        <title>Kosakonia calanthae sp. nov., a halophilic bacterium isolated from leaves of Calanthe tiplacata.</title>
        <authorList>
            <person name="Wu P."/>
        </authorList>
    </citation>
    <scope>NUCLEOTIDE SEQUENCE [LARGE SCALE GENOMIC DNA]</scope>
    <source>
        <strain evidence="2 3">BYX6</strain>
    </source>
</reference>
<protein>
    <recommendedName>
        <fullName evidence="1">Contractile injection system tube protein N-terminal domain-containing protein</fullName>
    </recommendedName>
</protein>
<dbReference type="Proteomes" id="UP001466893">
    <property type="component" value="Chromosome"/>
</dbReference>
<evidence type="ECO:0000259" key="1">
    <source>
        <dbReference type="Pfam" id="PF19266"/>
    </source>
</evidence>
<accession>A0ABZ3B6B1</accession>
<organism evidence="2 3">
    <name type="scientific">Kosakonia calanthes</name>
    <dbReference type="NCBI Taxonomy" id="3139408"/>
    <lineage>
        <taxon>Bacteria</taxon>
        <taxon>Pseudomonadati</taxon>
        <taxon>Pseudomonadota</taxon>
        <taxon>Gammaproteobacteria</taxon>
        <taxon>Enterobacterales</taxon>
        <taxon>Enterobacteriaceae</taxon>
        <taxon>Kosakonia</taxon>
    </lineage>
</organism>
<feature type="domain" description="Contractile injection system tube protein N-terminal" evidence="1">
    <location>
        <begin position="8"/>
        <end position="154"/>
    </location>
</feature>
<gene>
    <name evidence="2" type="ORF">AAEY27_00435</name>
</gene>
<dbReference type="InterPro" id="IPR045361">
    <property type="entry name" value="CIS_tube_prot_N"/>
</dbReference>
<dbReference type="RefSeq" id="WP_342323010.1">
    <property type="nucleotide sequence ID" value="NZ_CP151800.1"/>
</dbReference>
<sequence>MSLLDRSLAKLTISAWKDREGKIPAGKMQVMYNPESIQLDYQTRYSTEETINKSVQTNRYVISEPSGLGLNLLFDADLPGNSTSIESQMEMLKFLCAVDASTDTPHFLQITWGNMRWENKGYFAGRASELSINYTLFDRNAAPLRATARLLLVADASIVIQNAEKQLLSPTSTLLNIADKATLALMAVSAAASLAANIDYLSLAWQNDMDNLDDFSIGGSLLVQTGAGNE</sequence>
<dbReference type="Pfam" id="PF19266">
    <property type="entry name" value="CIS_tube"/>
    <property type="match status" value="1"/>
</dbReference>
<dbReference type="EMBL" id="CP151800">
    <property type="protein sequence ID" value="WZV98402.1"/>
    <property type="molecule type" value="Genomic_DNA"/>
</dbReference>
<name>A0ABZ3B6B1_9ENTR</name>
<proteinExistence type="predicted"/>
<evidence type="ECO:0000313" key="3">
    <source>
        <dbReference type="Proteomes" id="UP001466893"/>
    </source>
</evidence>